<dbReference type="RefSeq" id="WP_050532000.1">
    <property type="nucleotide sequence ID" value="NZ_AQQZ01000008.1"/>
</dbReference>
<organism evidence="1 2">
    <name type="scientific">Pseudaestuariivita atlantica</name>
    <dbReference type="NCBI Taxonomy" id="1317121"/>
    <lineage>
        <taxon>Bacteria</taxon>
        <taxon>Pseudomonadati</taxon>
        <taxon>Pseudomonadota</taxon>
        <taxon>Alphaproteobacteria</taxon>
        <taxon>Rhodobacterales</taxon>
        <taxon>Paracoccaceae</taxon>
        <taxon>Pseudaestuariivita</taxon>
    </lineage>
</organism>
<dbReference type="GO" id="GO:0008671">
    <property type="term" value="F:2-dehydro-3-deoxygalactonokinase activity"/>
    <property type="evidence" value="ECO:0007669"/>
    <property type="project" value="InterPro"/>
</dbReference>
<sequence length="302" mass="31466">MSAPVAWFAADWGTTHLRLWALDAGGTVVWSRDSDEGMGKLAPGGAFETALVRLIGADMPAGPVPVIVCGMAGSRQGWAEAPYATTPCSPPGLDAATRVPTAGERLRVHLLPGVKQDTPADVMRGEETQIAGLIARDPEFDGVVCLPGTHTKWVRISAREIVSFQTFMTGELFDLLSRQSVLRHGIGDGWDAAAFEQAVSDTLARPATIAAQLFGIRSSGLVAGLAGDAARSRLSGLLIGAELAGARPYWLGQRIAILGAEGVGDAYEAALAAQGAQVERVDAAGLTLDGLRAAWSALKEDA</sequence>
<evidence type="ECO:0000313" key="2">
    <source>
        <dbReference type="Proteomes" id="UP000036938"/>
    </source>
</evidence>
<keyword evidence="2" id="KW-1185">Reference proteome</keyword>
<accession>A0A0L1JLL7</accession>
<dbReference type="EMBL" id="AQQZ01000008">
    <property type="protein sequence ID" value="KNG92612.1"/>
    <property type="molecule type" value="Genomic_DNA"/>
</dbReference>
<protein>
    <submittedName>
        <fullName evidence="1">2-keto-3-deoxy-galactonokinase</fullName>
    </submittedName>
</protein>
<dbReference type="Gene3D" id="3.30.420.300">
    <property type="entry name" value="2-keto-3-deoxy-galactonokinase, substrate binding domain"/>
    <property type="match status" value="1"/>
</dbReference>
<dbReference type="Proteomes" id="UP000036938">
    <property type="component" value="Unassembled WGS sequence"/>
</dbReference>
<dbReference type="OrthoDB" id="256574at2"/>
<keyword evidence="1" id="KW-0808">Transferase</keyword>
<dbReference type="Pfam" id="PF05035">
    <property type="entry name" value="DGOK"/>
    <property type="match status" value="1"/>
</dbReference>
<dbReference type="Gene3D" id="3.30.420.310">
    <property type="entry name" value="2-keto-3-deoxy-galactonokinase, C-terminal domain"/>
    <property type="match status" value="1"/>
</dbReference>
<gene>
    <name evidence="1" type="ORF">ATO11_16450</name>
</gene>
<proteinExistence type="predicted"/>
<dbReference type="PATRIC" id="fig|1317121.7.peg.4020"/>
<keyword evidence="1" id="KW-0418">Kinase</keyword>
<name>A0A0L1JLL7_9RHOB</name>
<reference evidence="1 2" key="1">
    <citation type="journal article" date="2015" name="Int. J. Syst. Evol. Microbiol.">
        <title>Aestuariivita atlantica sp. nov., isolated from deep sea sediment of the Atlantic Ocean.</title>
        <authorList>
            <person name="Li G."/>
            <person name="Lai Q."/>
            <person name="Du Y."/>
            <person name="Liu X."/>
            <person name="Sun F."/>
            <person name="Shao Z."/>
        </authorList>
    </citation>
    <scope>NUCLEOTIDE SEQUENCE [LARGE SCALE GENOMIC DNA]</scope>
    <source>
        <strain evidence="1 2">22II-S11-z3</strain>
    </source>
</reference>
<dbReference type="AlphaFoldDB" id="A0A0L1JLL7"/>
<dbReference type="InterPro" id="IPR042258">
    <property type="entry name" value="DGOK_N"/>
</dbReference>
<dbReference type="InterPro" id="IPR007729">
    <property type="entry name" value="DGOK"/>
</dbReference>
<dbReference type="InterPro" id="IPR042257">
    <property type="entry name" value="DGOK_C"/>
</dbReference>
<dbReference type="GO" id="GO:0034194">
    <property type="term" value="P:D-galactonate catabolic process"/>
    <property type="evidence" value="ECO:0007669"/>
    <property type="project" value="InterPro"/>
</dbReference>
<dbReference type="STRING" id="1317121.ATO11_16450"/>
<comment type="caution">
    <text evidence="1">The sequence shown here is derived from an EMBL/GenBank/DDBJ whole genome shotgun (WGS) entry which is preliminary data.</text>
</comment>
<evidence type="ECO:0000313" key="1">
    <source>
        <dbReference type="EMBL" id="KNG92612.1"/>
    </source>
</evidence>